<dbReference type="KEGG" id="prf:PeribacterA2_0880"/>
<feature type="transmembrane region" description="Helical" evidence="8">
    <location>
        <begin position="102"/>
        <end position="122"/>
    </location>
</feature>
<evidence type="ECO:0000256" key="3">
    <source>
        <dbReference type="ARBA" id="ARBA00022676"/>
    </source>
</evidence>
<evidence type="ECO:0000256" key="2">
    <source>
        <dbReference type="ARBA" id="ARBA00022475"/>
    </source>
</evidence>
<keyword evidence="7 8" id="KW-0472">Membrane</keyword>
<feature type="transmembrane region" description="Helical" evidence="8">
    <location>
        <begin position="191"/>
        <end position="209"/>
    </location>
</feature>
<evidence type="ECO:0000256" key="5">
    <source>
        <dbReference type="ARBA" id="ARBA00022692"/>
    </source>
</evidence>
<comment type="subcellular location">
    <subcellularLocation>
        <location evidence="1">Cell membrane</location>
        <topology evidence="1">Multi-pass membrane protein</topology>
    </subcellularLocation>
</comment>
<dbReference type="Pfam" id="PF13231">
    <property type="entry name" value="PMT_2"/>
    <property type="match status" value="1"/>
</dbReference>
<dbReference type="GO" id="GO:0016763">
    <property type="term" value="F:pentosyltransferase activity"/>
    <property type="evidence" value="ECO:0007669"/>
    <property type="project" value="TreeGrafter"/>
</dbReference>
<evidence type="ECO:0000256" key="7">
    <source>
        <dbReference type="ARBA" id="ARBA00023136"/>
    </source>
</evidence>
<dbReference type="STRING" id="1735162.PeribacterB2_0882"/>
<gene>
    <name evidence="10" type="ORF">PeribacterD1_0880</name>
</gene>
<dbReference type="InterPro" id="IPR050297">
    <property type="entry name" value="LipidA_mod_glycosyltrf_83"/>
</dbReference>
<feature type="transmembrane region" description="Helical" evidence="8">
    <location>
        <begin position="152"/>
        <end position="179"/>
    </location>
</feature>
<keyword evidence="4" id="KW-0808">Transferase</keyword>
<evidence type="ECO:0000313" key="11">
    <source>
        <dbReference type="Proteomes" id="UP000069135"/>
    </source>
</evidence>
<keyword evidence="6 8" id="KW-1133">Transmembrane helix</keyword>
<keyword evidence="5 8" id="KW-0812">Transmembrane</keyword>
<dbReference type="GO" id="GO:0005886">
    <property type="term" value="C:plasma membrane"/>
    <property type="evidence" value="ECO:0007669"/>
    <property type="project" value="UniProtKB-SubCell"/>
</dbReference>
<dbReference type="InterPro" id="IPR038731">
    <property type="entry name" value="RgtA/B/C-like"/>
</dbReference>
<feature type="transmembrane region" description="Helical" evidence="8">
    <location>
        <begin position="79"/>
        <end position="96"/>
    </location>
</feature>
<feature type="transmembrane region" description="Helical" evidence="8">
    <location>
        <begin position="295"/>
        <end position="312"/>
    </location>
</feature>
<evidence type="ECO:0000256" key="4">
    <source>
        <dbReference type="ARBA" id="ARBA00022679"/>
    </source>
</evidence>
<keyword evidence="2" id="KW-1003">Cell membrane</keyword>
<dbReference type="GO" id="GO:0009103">
    <property type="term" value="P:lipopolysaccharide biosynthetic process"/>
    <property type="evidence" value="ECO:0007669"/>
    <property type="project" value="UniProtKB-ARBA"/>
</dbReference>
<protein>
    <recommendedName>
        <fullName evidence="9">Glycosyltransferase RgtA/B/C/D-like domain-containing protein</fullName>
    </recommendedName>
</protein>
<evidence type="ECO:0000256" key="8">
    <source>
        <dbReference type="SAM" id="Phobius"/>
    </source>
</evidence>
<accession>A0A0S1SPW8</accession>
<dbReference type="AlphaFoldDB" id="A0A0S1SS27"/>
<accession>A0A0S1SL31</accession>
<evidence type="ECO:0000259" key="9">
    <source>
        <dbReference type="Pfam" id="PF13231"/>
    </source>
</evidence>
<evidence type="ECO:0000256" key="6">
    <source>
        <dbReference type="ARBA" id="ARBA00022989"/>
    </source>
</evidence>
<accession>A0A0S1SCF0</accession>
<evidence type="ECO:0000256" key="1">
    <source>
        <dbReference type="ARBA" id="ARBA00004651"/>
    </source>
</evidence>
<feature type="domain" description="Glycosyltransferase RgtA/B/C/D-like" evidence="9">
    <location>
        <begin position="73"/>
        <end position="204"/>
    </location>
</feature>
<accession>A0A0S1SS27</accession>
<keyword evidence="3" id="KW-0328">Glycosyltransferase</keyword>
<organism evidence="10 11">
    <name type="scientific">Candidatus Peribacter riflensis</name>
    <dbReference type="NCBI Taxonomy" id="1735162"/>
    <lineage>
        <taxon>Bacteria</taxon>
        <taxon>Candidatus Peregrinibacteriota</taxon>
        <taxon>Candidatus Peribacteria</taxon>
        <taxon>Candidatus Peribacterales</taxon>
        <taxon>Candidatus Peribacteraceae</taxon>
        <taxon>Candidatus Peribacter</taxon>
    </lineage>
</organism>
<feature type="transmembrane region" description="Helical" evidence="8">
    <location>
        <begin position="242"/>
        <end position="265"/>
    </location>
</feature>
<feature type="transmembrane region" description="Helical" evidence="8">
    <location>
        <begin position="272"/>
        <end position="289"/>
    </location>
</feature>
<feature type="transmembrane region" description="Helical" evidence="8">
    <location>
        <begin position="324"/>
        <end position="346"/>
    </location>
</feature>
<evidence type="ECO:0000313" key="10">
    <source>
        <dbReference type="EMBL" id="ALM13548.1"/>
    </source>
</evidence>
<sequence length="453" mass="51034">MARLAMGTVIAAVLVLLWLPGLKLPIMSDTTMYALLGESLWRHGTYVFDGVPYAKHLPLHAFVSYPFVWLTSAQVGMKISTLLAAMGVLLTTYILLKRAFSRSTALLAVVFVLFHHGFVLMMQMGSADLLFTSLFLGSLAAFIAAGERPRLYVLAGILLGLASLTRYNGVLLYALYPLFVFFRRPQHLRSSWFWAGMTFAAALFGLWFLRNAFVFGNPFHTAYSIEYRSEVRSIWFLLFRNVLYYIGPFHNVLPVLFLLGLWGVIRHGRRQPLLLLGMTAVGALALLWWVRGIRFAFPAYPIFLGFGAMGVIDLFRCHRTRERVLLVIIGILIVVLNAGALCLYSYGACNAWADRTIGHFPADLHLSPEGLYGISVARDYINAHAPQGAFVFVREPNYHTWKTTVFRPDLTVVRDLTEGCPAYEIEQGETDFVPLFVTQSMPRTMVLLRECPR</sequence>
<name>A0A0S1SS27_9BACT</name>
<dbReference type="PANTHER" id="PTHR33908">
    <property type="entry name" value="MANNOSYLTRANSFERASE YKCB-RELATED"/>
    <property type="match status" value="1"/>
</dbReference>
<dbReference type="Proteomes" id="UP000069135">
    <property type="component" value="Chromosome"/>
</dbReference>
<accession>A0A0S1SVX9</accession>
<dbReference type="PANTHER" id="PTHR33908:SF11">
    <property type="entry name" value="MEMBRANE PROTEIN"/>
    <property type="match status" value="1"/>
</dbReference>
<reference evidence="10 11" key="2">
    <citation type="journal article" date="2016" name="PeerJ">
        <title>Analysis of five complete genome sequences for members of the class Peribacteria in the recently recognized Peregrinibacteria bacterial phylum.</title>
        <authorList>
            <person name="Anantharaman K."/>
            <person name="Brown C.T."/>
            <person name="Burstein D."/>
            <person name="Castelle C.J."/>
            <person name="Probst A.J."/>
            <person name="Thomas B.C."/>
            <person name="Williams K.H."/>
            <person name="Banfield J.F."/>
        </authorList>
    </citation>
    <scope>NUCLEOTIDE SEQUENCE [LARGE SCALE GENOMIC DNA]</scope>
    <source>
        <strain evidence="10">RIFOXYD1_FULL_PER-ii_59_16</strain>
    </source>
</reference>
<proteinExistence type="predicted"/>
<dbReference type="EMBL" id="CP013065">
    <property type="protein sequence ID" value="ALM13548.1"/>
    <property type="molecule type" value="Genomic_DNA"/>
</dbReference>
<reference evidence="11" key="1">
    <citation type="submission" date="2015-10" db="EMBL/GenBank/DDBJ databases">
        <title>Analysis of five complete genome sequences for members of the class Peribacteria in the recently recognized Peregrinibacteria bacterial phylum.</title>
        <authorList>
            <person name="Anantharaman K."/>
            <person name="Brown C.T."/>
            <person name="Burstein D."/>
            <person name="Castelle C.J."/>
            <person name="Probst A.J."/>
            <person name="Thomas B.C."/>
            <person name="Williams K.H."/>
            <person name="Banfield J.F."/>
        </authorList>
    </citation>
    <scope>NUCLEOTIDE SEQUENCE [LARGE SCALE GENOMIC DNA]</scope>
</reference>